<dbReference type="InterPro" id="IPR011009">
    <property type="entry name" value="Kinase-like_dom_sf"/>
</dbReference>
<proteinExistence type="predicted"/>
<dbReference type="EMBL" id="RBAL01000020">
    <property type="protein sequence ID" value="RKN37980.1"/>
    <property type="molecule type" value="Genomic_DNA"/>
</dbReference>
<dbReference type="PANTHER" id="PTHR21310">
    <property type="entry name" value="AMINOGLYCOSIDE PHOSPHOTRANSFERASE-RELATED-RELATED"/>
    <property type="match status" value="1"/>
</dbReference>
<keyword evidence="3" id="KW-1185">Reference proteome</keyword>
<dbReference type="InterPro" id="IPR002575">
    <property type="entry name" value="Aminoglycoside_PTrfase"/>
</dbReference>
<dbReference type="OrthoDB" id="9797603at2"/>
<dbReference type="GO" id="GO:0016740">
    <property type="term" value="F:transferase activity"/>
    <property type="evidence" value="ECO:0007669"/>
    <property type="project" value="UniProtKB-KW"/>
</dbReference>
<sequence>MRCGELLGSGRTADVYALGRGRVLRRYRNGADARPEAELMARLAALGYPVPAVHPATAEGMTSADLVLERLTGPTMLEALLAGEESPERAGAVLGRLLNRLHALPGRHLHLDLHPGNVLLTPRGPVVIDWANAEVGPGGLDDAMSAVILAEVGVGEGPFAGPVRAILSALLAAVAAVPTREELDEAVARRAANPTLSEAEVNNLAAALALVRRNLKFRSET</sequence>
<accession>A0A3A9YPS2</accession>
<dbReference type="InterPro" id="IPR051678">
    <property type="entry name" value="AGP_Transferase"/>
</dbReference>
<dbReference type="Gene3D" id="3.90.1200.10">
    <property type="match status" value="1"/>
</dbReference>
<feature type="domain" description="Aminoglycoside phosphotransferase" evidence="1">
    <location>
        <begin position="6"/>
        <end position="107"/>
    </location>
</feature>
<dbReference type="RefSeq" id="WP_120683831.1">
    <property type="nucleotide sequence ID" value="NZ_RBAL01000020.1"/>
</dbReference>
<dbReference type="PANTHER" id="PTHR21310:SF40">
    <property type="entry name" value="AMINOGLYCOSIDE PHOSPHOTRANSFERASE DOMAIN-CONTAINING PROTEIN-RELATED"/>
    <property type="match status" value="1"/>
</dbReference>
<dbReference type="SUPFAM" id="SSF56112">
    <property type="entry name" value="Protein kinase-like (PK-like)"/>
    <property type="match status" value="1"/>
</dbReference>
<evidence type="ECO:0000259" key="1">
    <source>
        <dbReference type="Pfam" id="PF01636"/>
    </source>
</evidence>
<dbReference type="Pfam" id="PF01636">
    <property type="entry name" value="APH"/>
    <property type="match status" value="1"/>
</dbReference>
<protein>
    <submittedName>
        <fullName evidence="2">Aminoglycoside phosphotransferase family protein</fullName>
    </submittedName>
</protein>
<evidence type="ECO:0000313" key="3">
    <source>
        <dbReference type="Proteomes" id="UP000272474"/>
    </source>
</evidence>
<reference evidence="2 3" key="1">
    <citation type="journal article" date="2014" name="Int. J. Syst. Evol. Microbiol.">
        <title>Streptomyces hoynatensis sp. nov., isolated from deep marine sediment.</title>
        <authorList>
            <person name="Veyisoglu A."/>
            <person name="Sahin N."/>
        </authorList>
    </citation>
    <scope>NUCLEOTIDE SEQUENCE [LARGE SCALE GENOMIC DNA]</scope>
    <source>
        <strain evidence="2 3">KCTC 29097</strain>
    </source>
</reference>
<keyword evidence="2" id="KW-0808">Transferase</keyword>
<evidence type="ECO:0000313" key="2">
    <source>
        <dbReference type="EMBL" id="RKN37980.1"/>
    </source>
</evidence>
<name>A0A3A9YPS2_9ACTN</name>
<gene>
    <name evidence="2" type="ORF">D7294_25630</name>
</gene>
<comment type="caution">
    <text evidence="2">The sequence shown here is derived from an EMBL/GenBank/DDBJ whole genome shotgun (WGS) entry which is preliminary data.</text>
</comment>
<dbReference type="Proteomes" id="UP000272474">
    <property type="component" value="Unassembled WGS sequence"/>
</dbReference>
<organism evidence="2 3">
    <name type="scientific">Streptomyces hoynatensis</name>
    <dbReference type="NCBI Taxonomy" id="1141874"/>
    <lineage>
        <taxon>Bacteria</taxon>
        <taxon>Bacillati</taxon>
        <taxon>Actinomycetota</taxon>
        <taxon>Actinomycetes</taxon>
        <taxon>Kitasatosporales</taxon>
        <taxon>Streptomycetaceae</taxon>
        <taxon>Streptomyces</taxon>
    </lineage>
</organism>
<dbReference type="AlphaFoldDB" id="A0A3A9YPS2"/>